<dbReference type="EMBL" id="CP144918">
    <property type="protein sequence ID" value="WWA48655.1"/>
    <property type="molecule type" value="Genomic_DNA"/>
</dbReference>
<dbReference type="RefSeq" id="WP_338447535.1">
    <property type="nucleotide sequence ID" value="NZ_CP144918.1"/>
</dbReference>
<keyword evidence="4" id="KW-1185">Reference proteome</keyword>
<dbReference type="Gene3D" id="3.20.20.70">
    <property type="entry name" value="Aldolase class I"/>
    <property type="match status" value="1"/>
</dbReference>
<dbReference type="InterPro" id="IPR013785">
    <property type="entry name" value="Aldolase_TIM"/>
</dbReference>
<feature type="domain" description="FMN-dependent dehydrogenase" evidence="2">
    <location>
        <begin position="9"/>
        <end position="53"/>
    </location>
</feature>
<evidence type="ECO:0000259" key="2">
    <source>
        <dbReference type="Pfam" id="PF01070"/>
    </source>
</evidence>
<gene>
    <name evidence="3" type="ORF">V5F89_07570</name>
</gene>
<proteinExistence type="predicted"/>
<protein>
    <submittedName>
        <fullName evidence="3">Alpha-hydroxy-acid oxidizing protein</fullName>
    </submittedName>
</protein>
<accession>A0ABZ2D6F7</accession>
<comment type="cofactor">
    <cofactor evidence="1">
        <name>FMN</name>
        <dbReference type="ChEBI" id="CHEBI:58210"/>
    </cofactor>
</comment>
<organism evidence="3 4">
    <name type="scientific">Pelagerythrobacter marensis</name>
    <dbReference type="NCBI Taxonomy" id="543877"/>
    <lineage>
        <taxon>Bacteria</taxon>
        <taxon>Pseudomonadati</taxon>
        <taxon>Pseudomonadota</taxon>
        <taxon>Alphaproteobacteria</taxon>
        <taxon>Sphingomonadales</taxon>
        <taxon>Erythrobacteraceae</taxon>
        <taxon>Pelagerythrobacter</taxon>
    </lineage>
</organism>
<reference evidence="3 4" key="1">
    <citation type="submission" date="2024-02" db="EMBL/GenBank/DDBJ databases">
        <title>The whole genome sequence of five bacterial samples isolated from Abu Dhabi Sabkha-shore region.</title>
        <authorList>
            <person name="Sudalaimuthuasari N."/>
            <person name="Sarfraz B."/>
            <person name="Tuyisabe J.D."/>
            <person name="Mugisha Ntwali L.D.M."/>
            <person name="Ali A.I.A.A."/>
            <person name="Almansoori S.Z.A."/>
            <person name="Alajami H.S.A."/>
            <person name="Almeqbaali A.A.S."/>
            <person name="Kundu B."/>
            <person name="Saeed E.E."/>
            <person name="Sukumarinath V."/>
            <person name="Mishra A.K."/>
            <person name="Hazzouri K.M."/>
            <person name="Almaskari R."/>
            <person name="Sharma A.K."/>
            <person name="Amiri K.M.A."/>
        </authorList>
    </citation>
    <scope>NUCLEOTIDE SEQUENCE [LARGE SCALE GENOMIC DNA]</scope>
    <source>
        <strain evidence="4">kcgeb_sd</strain>
    </source>
</reference>
<sequence>MGRAALSLHLYALATAGQPGVERALTLLRDEIERGMRLMGVTQVDQLDRTMLRSRHGG</sequence>
<evidence type="ECO:0000313" key="4">
    <source>
        <dbReference type="Proteomes" id="UP001335183"/>
    </source>
</evidence>
<dbReference type="InterPro" id="IPR000262">
    <property type="entry name" value="FMN-dep_DH"/>
</dbReference>
<evidence type="ECO:0000256" key="1">
    <source>
        <dbReference type="ARBA" id="ARBA00001917"/>
    </source>
</evidence>
<dbReference type="SUPFAM" id="SSF51395">
    <property type="entry name" value="FMN-linked oxidoreductases"/>
    <property type="match status" value="1"/>
</dbReference>
<evidence type="ECO:0000313" key="3">
    <source>
        <dbReference type="EMBL" id="WWA48655.1"/>
    </source>
</evidence>
<dbReference type="Pfam" id="PF01070">
    <property type="entry name" value="FMN_dh"/>
    <property type="match status" value="1"/>
</dbReference>
<name>A0ABZ2D6F7_9SPHN</name>
<dbReference type="Proteomes" id="UP001335183">
    <property type="component" value="Chromosome"/>
</dbReference>